<evidence type="ECO:0000313" key="3">
    <source>
        <dbReference type="EMBL" id="KAJ7357685.1"/>
    </source>
</evidence>
<protein>
    <submittedName>
        <fullName evidence="3">Uncharacterized protein</fullName>
    </submittedName>
</protein>
<reference evidence="3" key="1">
    <citation type="submission" date="2023-01" db="EMBL/GenBank/DDBJ databases">
        <title>Genome assembly of the deep-sea coral Lophelia pertusa.</title>
        <authorList>
            <person name="Herrera S."/>
            <person name="Cordes E."/>
        </authorList>
    </citation>
    <scope>NUCLEOTIDE SEQUENCE</scope>
    <source>
        <strain evidence="3">USNM1676648</strain>
        <tissue evidence="3">Polyp</tissue>
    </source>
</reference>
<proteinExistence type="predicted"/>
<evidence type="ECO:0000256" key="1">
    <source>
        <dbReference type="SAM" id="MobiDB-lite"/>
    </source>
</evidence>
<dbReference type="Proteomes" id="UP001163046">
    <property type="component" value="Unassembled WGS sequence"/>
</dbReference>
<sequence length="294" mass="34076">MEDDFLEHYVDQDLTHKCGALKKEGQFLGRRKHSSATRQTHRNDEMLVKTEEAKIASTKTRRSSSSEGKRSMEGERDERLLFRNERGNRSTKSQDACSDLSSSLTPLVKSKRKCEAEKTKEKIAQRKMKKNNERLKMIVNNFITAVSYSFQNGLALKEQPSQEIDKSFLTFFLRREVRKMYLIKELTKELETITTSCKSNEDNFKDISETAESLHSLMSQDLMDRDGEVIIEENFRYLRFIRFAILGCICMALFALVVGFIGDWFSLVAFIFVALVSFLVVKGLFKVNYLLHRD</sequence>
<keyword evidence="2" id="KW-0812">Transmembrane</keyword>
<feature type="transmembrane region" description="Helical" evidence="2">
    <location>
        <begin position="267"/>
        <end position="285"/>
    </location>
</feature>
<feature type="region of interest" description="Disordered" evidence="1">
    <location>
        <begin position="23"/>
        <end position="103"/>
    </location>
</feature>
<organism evidence="3 4">
    <name type="scientific">Desmophyllum pertusum</name>
    <dbReference type="NCBI Taxonomy" id="174260"/>
    <lineage>
        <taxon>Eukaryota</taxon>
        <taxon>Metazoa</taxon>
        <taxon>Cnidaria</taxon>
        <taxon>Anthozoa</taxon>
        <taxon>Hexacorallia</taxon>
        <taxon>Scleractinia</taxon>
        <taxon>Caryophylliina</taxon>
        <taxon>Caryophylliidae</taxon>
        <taxon>Desmophyllum</taxon>
    </lineage>
</organism>
<gene>
    <name evidence="3" type="ORF">OS493_023818</name>
</gene>
<dbReference type="EMBL" id="MU827319">
    <property type="protein sequence ID" value="KAJ7357685.1"/>
    <property type="molecule type" value="Genomic_DNA"/>
</dbReference>
<evidence type="ECO:0000313" key="4">
    <source>
        <dbReference type="Proteomes" id="UP001163046"/>
    </source>
</evidence>
<feature type="compositionally biased region" description="Basic and acidic residues" evidence="1">
    <location>
        <begin position="41"/>
        <end position="54"/>
    </location>
</feature>
<evidence type="ECO:0000256" key="2">
    <source>
        <dbReference type="SAM" id="Phobius"/>
    </source>
</evidence>
<feature type="compositionally biased region" description="Polar residues" evidence="1">
    <location>
        <begin position="90"/>
        <end position="103"/>
    </location>
</feature>
<keyword evidence="2" id="KW-0472">Membrane</keyword>
<name>A0A9W9YM23_9CNID</name>
<comment type="caution">
    <text evidence="3">The sequence shown here is derived from an EMBL/GenBank/DDBJ whole genome shotgun (WGS) entry which is preliminary data.</text>
</comment>
<keyword evidence="2" id="KW-1133">Transmembrane helix</keyword>
<dbReference type="AlphaFoldDB" id="A0A9W9YM23"/>
<accession>A0A9W9YM23</accession>
<keyword evidence="4" id="KW-1185">Reference proteome</keyword>
<feature type="compositionally biased region" description="Basic and acidic residues" evidence="1">
    <location>
        <begin position="67"/>
        <end position="88"/>
    </location>
</feature>
<feature type="transmembrane region" description="Helical" evidence="2">
    <location>
        <begin position="240"/>
        <end position="261"/>
    </location>
</feature>